<dbReference type="GO" id="GO:0010468">
    <property type="term" value="P:regulation of gene expression"/>
    <property type="evidence" value="ECO:0000318"/>
    <property type="project" value="GO_Central"/>
</dbReference>
<dbReference type="Proteomes" id="UP000015101">
    <property type="component" value="Unassembled WGS sequence"/>
</dbReference>
<evidence type="ECO:0000256" key="4">
    <source>
        <dbReference type="ARBA" id="ARBA00022816"/>
    </source>
</evidence>
<dbReference type="GeneID" id="20210988"/>
<dbReference type="eggNOG" id="KOG2193">
    <property type="taxonomic scope" value="Eukaryota"/>
</dbReference>
<feature type="domain" description="RRM" evidence="7">
    <location>
        <begin position="21"/>
        <end position="98"/>
    </location>
</feature>
<dbReference type="InterPro" id="IPR036612">
    <property type="entry name" value="KH_dom_type_1_sf"/>
</dbReference>
<protein>
    <recommendedName>
        <fullName evidence="7">RRM domain-containing protein</fullName>
    </recommendedName>
</protein>
<dbReference type="Gene3D" id="3.30.70.330">
    <property type="match status" value="1"/>
</dbReference>
<keyword evidence="3" id="KW-0677">Repeat</keyword>
<dbReference type="SUPFAM" id="SSF54791">
    <property type="entry name" value="Eukaryotic type KH-domain (KH-domain type I)"/>
    <property type="match status" value="3"/>
</dbReference>
<dbReference type="CDD" id="cd22400">
    <property type="entry name" value="KH-I_IGF2BP_rpt1"/>
    <property type="match status" value="1"/>
</dbReference>
<dbReference type="GO" id="GO:0005737">
    <property type="term" value="C:cytoplasm"/>
    <property type="evidence" value="ECO:0000318"/>
    <property type="project" value="GO_Central"/>
</dbReference>
<dbReference type="GO" id="GO:0007399">
    <property type="term" value="P:nervous system development"/>
    <property type="evidence" value="ECO:0000318"/>
    <property type="project" value="GO_Central"/>
</dbReference>
<reference evidence="8 10" key="2">
    <citation type="journal article" date="2013" name="Nature">
        <title>Insights into bilaterian evolution from three spiralian genomes.</title>
        <authorList>
            <person name="Simakov O."/>
            <person name="Marletaz F."/>
            <person name="Cho S.J."/>
            <person name="Edsinger-Gonzales E."/>
            <person name="Havlak P."/>
            <person name="Hellsten U."/>
            <person name="Kuo D.H."/>
            <person name="Larsson T."/>
            <person name="Lv J."/>
            <person name="Arendt D."/>
            <person name="Savage R."/>
            <person name="Osoegawa K."/>
            <person name="de Jong P."/>
            <person name="Grimwood J."/>
            <person name="Chapman J.A."/>
            <person name="Shapiro H."/>
            <person name="Aerts A."/>
            <person name="Otillar R.P."/>
            <person name="Terry A.Y."/>
            <person name="Boore J.L."/>
            <person name="Grigoriev I.V."/>
            <person name="Lindberg D.R."/>
            <person name="Seaver E.C."/>
            <person name="Weisblat D.A."/>
            <person name="Putnam N.H."/>
            <person name="Rokhsar D.S."/>
        </authorList>
    </citation>
    <scope>NUCLEOTIDE SEQUENCE</scope>
</reference>
<dbReference type="OrthoDB" id="752362at2759"/>
<dbReference type="CDD" id="cd22401">
    <property type="entry name" value="KH-I_IGF2BP_rpt2"/>
    <property type="match status" value="1"/>
</dbReference>
<keyword evidence="5" id="KW-0810">Translation regulation</keyword>
<evidence type="ECO:0000313" key="9">
    <source>
        <dbReference type="EnsemblMetazoa" id="HelroP188683"/>
    </source>
</evidence>
<dbReference type="Pfam" id="PF00013">
    <property type="entry name" value="KH_1"/>
    <property type="match status" value="3"/>
</dbReference>
<dbReference type="SUPFAM" id="SSF54928">
    <property type="entry name" value="RNA-binding domain, RBD"/>
    <property type="match status" value="1"/>
</dbReference>
<keyword evidence="2" id="KW-0813">Transport</keyword>
<keyword evidence="10" id="KW-1185">Reference proteome</keyword>
<comment type="similarity">
    <text evidence="1">Belongs to the RRM IMP/VICKZ family.</text>
</comment>
<dbReference type="PROSITE" id="PS50102">
    <property type="entry name" value="RRM"/>
    <property type="match status" value="1"/>
</dbReference>
<dbReference type="GO" id="GO:0005829">
    <property type="term" value="C:cytosol"/>
    <property type="evidence" value="ECO:0000318"/>
    <property type="project" value="GO_Central"/>
</dbReference>
<evidence type="ECO:0000259" key="7">
    <source>
        <dbReference type="PROSITE" id="PS50102"/>
    </source>
</evidence>
<dbReference type="CTD" id="20210988"/>
<dbReference type="GO" id="GO:0006417">
    <property type="term" value="P:regulation of translation"/>
    <property type="evidence" value="ECO:0007669"/>
    <property type="project" value="UniProtKB-KW"/>
</dbReference>
<dbReference type="InterPro" id="IPR035979">
    <property type="entry name" value="RBD_domain_sf"/>
</dbReference>
<organism evidence="9 10">
    <name type="scientific">Helobdella robusta</name>
    <name type="common">Californian leech</name>
    <dbReference type="NCBI Taxonomy" id="6412"/>
    <lineage>
        <taxon>Eukaryota</taxon>
        <taxon>Metazoa</taxon>
        <taxon>Spiralia</taxon>
        <taxon>Lophotrochozoa</taxon>
        <taxon>Annelida</taxon>
        <taxon>Clitellata</taxon>
        <taxon>Hirudinea</taxon>
        <taxon>Rhynchobdellida</taxon>
        <taxon>Glossiphoniidae</taxon>
        <taxon>Helobdella</taxon>
    </lineage>
</organism>
<dbReference type="OMA" id="INCEHAG"/>
<dbReference type="HOGENOM" id="CLU_684397_0_0_1"/>
<dbReference type="Gene3D" id="3.30.1370.10">
    <property type="entry name" value="K Homology domain, type 1"/>
    <property type="match status" value="3"/>
</dbReference>
<dbReference type="GO" id="GO:0005634">
    <property type="term" value="C:nucleus"/>
    <property type="evidence" value="ECO:0000318"/>
    <property type="project" value="GO_Central"/>
</dbReference>
<reference evidence="10" key="1">
    <citation type="submission" date="2012-12" db="EMBL/GenBank/DDBJ databases">
        <authorList>
            <person name="Hellsten U."/>
            <person name="Grimwood J."/>
            <person name="Chapman J.A."/>
            <person name="Shapiro H."/>
            <person name="Aerts A."/>
            <person name="Otillar R.P."/>
            <person name="Terry A.Y."/>
            <person name="Boore J.L."/>
            <person name="Simakov O."/>
            <person name="Marletaz F."/>
            <person name="Cho S.-J."/>
            <person name="Edsinger-Gonzales E."/>
            <person name="Havlak P."/>
            <person name="Kuo D.-H."/>
            <person name="Larsson T."/>
            <person name="Lv J."/>
            <person name="Arendt D."/>
            <person name="Savage R."/>
            <person name="Osoegawa K."/>
            <person name="de Jong P."/>
            <person name="Lindberg D.R."/>
            <person name="Seaver E.C."/>
            <person name="Weisblat D.A."/>
            <person name="Putnam N.H."/>
            <person name="Grigoriev I.V."/>
            <person name="Rokhsar D.S."/>
        </authorList>
    </citation>
    <scope>NUCLEOTIDE SEQUENCE</scope>
</reference>
<proteinExistence type="inferred from homology"/>
<evidence type="ECO:0000256" key="5">
    <source>
        <dbReference type="ARBA" id="ARBA00022845"/>
    </source>
</evidence>
<keyword evidence="6" id="KW-0694">RNA-binding</keyword>
<evidence type="ECO:0000256" key="2">
    <source>
        <dbReference type="ARBA" id="ARBA00022448"/>
    </source>
</evidence>
<dbReference type="InParanoid" id="T1FQ91"/>
<gene>
    <name evidence="9" type="primary">20210988</name>
    <name evidence="8" type="ORF">HELRODRAFT_188683</name>
</gene>
<evidence type="ECO:0000256" key="1">
    <source>
        <dbReference type="ARBA" id="ARBA00009094"/>
    </source>
</evidence>
<dbReference type="InterPro" id="IPR000504">
    <property type="entry name" value="RRM_dom"/>
</dbReference>
<accession>T1FQ91</accession>
<dbReference type="SMART" id="SM00322">
    <property type="entry name" value="KH"/>
    <property type="match status" value="2"/>
</dbReference>
<dbReference type="EMBL" id="AMQM01000865">
    <property type="status" value="NOT_ANNOTATED_CDS"/>
    <property type="molecule type" value="Genomic_DNA"/>
</dbReference>
<reference evidence="9" key="3">
    <citation type="submission" date="2015-06" db="UniProtKB">
        <authorList>
            <consortium name="EnsemblMetazoa"/>
        </authorList>
    </citation>
    <scope>IDENTIFICATION</scope>
</reference>
<evidence type="ECO:0000256" key="3">
    <source>
        <dbReference type="ARBA" id="ARBA00022737"/>
    </source>
</evidence>
<dbReference type="InterPro" id="IPR012677">
    <property type="entry name" value="Nucleotide-bd_a/b_plait_sf"/>
</dbReference>
<dbReference type="SMART" id="SM00360">
    <property type="entry name" value="RRM"/>
    <property type="match status" value="1"/>
</dbReference>
<dbReference type="RefSeq" id="XP_009019791.1">
    <property type="nucleotide sequence ID" value="XM_009021543.1"/>
</dbReference>
<dbReference type="PANTHER" id="PTHR10288">
    <property type="entry name" value="KH DOMAIN CONTAINING RNA BINDING PROTEIN"/>
    <property type="match status" value="1"/>
</dbReference>
<dbReference type="InterPro" id="IPR004087">
    <property type="entry name" value="KH_dom"/>
</dbReference>
<dbReference type="AlphaFoldDB" id="T1FQ91"/>
<name>T1FQ91_HELRO</name>
<sequence length="403" mass="43434">MLMGVEQPLPSTIPSKMKNSNKIVVKNLPTNITKDDAQSLINNYGNVKSYALKKLANNSSLQCLEVTFESHSAALKAYEGLQNFTFRGSSLHVEFAGMNNGTSVNNNSAVKLGKTQSKSSTTAFNSKFNNLPLRVLIPTQFVGAIIGKKGLNIKNITTKCKARIDVHGKENIGYTEKMISIYGQQENRTAACKEILKVLVQENMFGTKGASDIVLKMLANDQYCGRLIGKEGRSIKKIKQDTSTKIVVTNIQDVSGMYPDRIISIRGSVDGVSAAEAALSSKLVQCMENDSLKMNGLPNNMSLLTAKSLHGMPHALMQHGRNNVVNQMMMPMGTSLPNALYPTGGVSSNNLPHYGFGDGGLGYMLPPVEMCQVCIPNAAVGALIGTGGANIKQMMRECGAYIS</sequence>
<evidence type="ECO:0000256" key="6">
    <source>
        <dbReference type="PROSITE-ProRule" id="PRU00176"/>
    </source>
</evidence>
<dbReference type="Pfam" id="PF00076">
    <property type="entry name" value="RRM_1"/>
    <property type="match status" value="1"/>
</dbReference>
<dbReference type="EMBL" id="KB096742">
    <property type="protein sequence ID" value="ESO02383.1"/>
    <property type="molecule type" value="Genomic_DNA"/>
</dbReference>
<keyword evidence="4" id="KW-0509">mRNA transport</keyword>
<dbReference type="PROSITE" id="PS50084">
    <property type="entry name" value="KH_TYPE_1"/>
    <property type="match status" value="3"/>
</dbReference>
<evidence type="ECO:0000313" key="8">
    <source>
        <dbReference type="EMBL" id="ESO02383.1"/>
    </source>
</evidence>
<dbReference type="EnsemblMetazoa" id="HelroT188683">
    <property type="protein sequence ID" value="HelroP188683"/>
    <property type="gene ID" value="HelroG188683"/>
</dbReference>
<dbReference type="InterPro" id="IPR004088">
    <property type="entry name" value="KH_dom_type_1"/>
</dbReference>
<evidence type="ECO:0000313" key="10">
    <source>
        <dbReference type="Proteomes" id="UP000015101"/>
    </source>
</evidence>
<dbReference type="KEGG" id="hro:HELRODRAFT_188683"/>
<dbReference type="CDD" id="cd00590">
    <property type="entry name" value="RRM_SF"/>
    <property type="match status" value="1"/>
</dbReference>
<dbReference type="GO" id="GO:0003730">
    <property type="term" value="F:mRNA 3'-UTR binding"/>
    <property type="evidence" value="ECO:0000318"/>
    <property type="project" value="GO_Central"/>
</dbReference>
<dbReference type="GO" id="GO:0051028">
    <property type="term" value="P:mRNA transport"/>
    <property type="evidence" value="ECO:0007669"/>
    <property type="project" value="UniProtKB-KW"/>
</dbReference>